<accession>A0A1M4WMI2</accession>
<evidence type="ECO:0000259" key="11">
    <source>
        <dbReference type="PROSITE" id="PS50929"/>
    </source>
</evidence>
<comment type="subcellular location">
    <subcellularLocation>
        <location evidence="1">Cell membrane</location>
        <topology evidence="1">Multi-pass membrane protein</topology>
    </subcellularLocation>
</comment>
<dbReference type="SUPFAM" id="SSF90123">
    <property type="entry name" value="ABC transporter transmembrane region"/>
    <property type="match status" value="1"/>
</dbReference>
<keyword evidence="2" id="KW-0813">Transport</keyword>
<evidence type="ECO:0000313" key="12">
    <source>
        <dbReference type="EMBL" id="SHE82459.1"/>
    </source>
</evidence>
<evidence type="ECO:0000256" key="8">
    <source>
        <dbReference type="ARBA" id="ARBA00023136"/>
    </source>
</evidence>
<sequence>MKKLLKYFQGYRLMGILAPLFKLIEALMELTVPLIIVQIVDNVIPANDRSLLLYYVGLMFLVALLSLGFSIAGQFFSARAAIGFTKNLTEDLYKKTIGLSQAAFDKFTPSSLISRITGDTFQIQTGLNLFFRLFLRSPFIVFGSLFMAMQIDLRTTSYFVIMTVVLFAISIGIIYITTPYQQQIRVKFDALVTSTREQMQGFRVIRAFRQEDREKEEFKVLNKDLTKKQQQTGYISILTNPLTFVTINATLILLIWDGASFVNEGTLTQGQIVALVNYLLAILVELTKIVMQTVRLNRGWVSARRVAKVMDYDSESDEFKSLEANIQPSNDLKSTDTQEEKDTAFSFNHVDFQYPTAEKDVLYDINFEVTKGSFFGIIGGTGAGKSTILHLISNIYLPTSGEILYHPSIYKGASRKGLRDEISVVSGKVALFKGTIRSNLLVAKADATEDEMWKALEDAQAKSFVENLSEGLDAPVSAFGRNFSGGQRQRLTIARALLKPSQILIFDDATSALDYLTEANLLNTLTENYRERTLIMVSQRTRSLENADQILVMDAGNQIGLGTHEKLLETNQLYREIYESQLVAEVE</sequence>
<gene>
    <name evidence="12" type="ORF">SAMN02745249_01232</name>
</gene>
<feature type="domain" description="ABC transmembrane type-1" evidence="11">
    <location>
        <begin position="16"/>
        <end position="298"/>
    </location>
</feature>
<dbReference type="EMBL" id="FQUF01000016">
    <property type="protein sequence ID" value="SHE82459.1"/>
    <property type="molecule type" value="Genomic_DNA"/>
</dbReference>
<feature type="transmembrane region" description="Helical" evidence="9">
    <location>
        <begin position="233"/>
        <end position="256"/>
    </location>
</feature>
<dbReference type="FunFam" id="3.40.50.300:FF:000854">
    <property type="entry name" value="Multidrug ABC transporter ATP-binding protein"/>
    <property type="match status" value="1"/>
</dbReference>
<name>A0A1M4WMI2_9LACT</name>
<feature type="transmembrane region" description="Helical" evidence="9">
    <location>
        <begin position="268"/>
        <end position="286"/>
    </location>
</feature>
<keyword evidence="8 9" id="KW-0472">Membrane</keyword>
<dbReference type="InterPro" id="IPR017871">
    <property type="entry name" value="ABC_transporter-like_CS"/>
</dbReference>
<evidence type="ECO:0000256" key="1">
    <source>
        <dbReference type="ARBA" id="ARBA00004651"/>
    </source>
</evidence>
<keyword evidence="6 12" id="KW-0067">ATP-binding</keyword>
<dbReference type="GO" id="GO:0005886">
    <property type="term" value="C:plasma membrane"/>
    <property type="evidence" value="ECO:0007669"/>
    <property type="project" value="UniProtKB-SubCell"/>
</dbReference>
<feature type="transmembrane region" description="Helical" evidence="9">
    <location>
        <begin position="133"/>
        <end position="151"/>
    </location>
</feature>
<feature type="transmembrane region" description="Helical" evidence="9">
    <location>
        <begin position="157"/>
        <end position="177"/>
    </location>
</feature>
<organism evidence="12 13">
    <name type="scientific">Atopostipes suicloacalis DSM 15692</name>
    <dbReference type="NCBI Taxonomy" id="1121025"/>
    <lineage>
        <taxon>Bacteria</taxon>
        <taxon>Bacillati</taxon>
        <taxon>Bacillota</taxon>
        <taxon>Bacilli</taxon>
        <taxon>Lactobacillales</taxon>
        <taxon>Carnobacteriaceae</taxon>
        <taxon>Atopostipes</taxon>
    </lineage>
</organism>
<dbReference type="Proteomes" id="UP000184128">
    <property type="component" value="Unassembled WGS sequence"/>
</dbReference>
<dbReference type="PROSITE" id="PS50929">
    <property type="entry name" value="ABC_TM1F"/>
    <property type="match status" value="1"/>
</dbReference>
<dbReference type="GO" id="GO:0015421">
    <property type="term" value="F:ABC-type oligopeptide transporter activity"/>
    <property type="evidence" value="ECO:0007669"/>
    <property type="project" value="TreeGrafter"/>
</dbReference>
<dbReference type="SUPFAM" id="SSF52540">
    <property type="entry name" value="P-loop containing nucleoside triphosphate hydrolases"/>
    <property type="match status" value="1"/>
</dbReference>
<dbReference type="InterPro" id="IPR036640">
    <property type="entry name" value="ABC1_TM_sf"/>
</dbReference>
<dbReference type="Pfam" id="PF00005">
    <property type="entry name" value="ABC_tran"/>
    <property type="match status" value="1"/>
</dbReference>
<evidence type="ECO:0000256" key="2">
    <source>
        <dbReference type="ARBA" id="ARBA00022448"/>
    </source>
</evidence>
<evidence type="ECO:0000259" key="10">
    <source>
        <dbReference type="PROSITE" id="PS50893"/>
    </source>
</evidence>
<evidence type="ECO:0000256" key="9">
    <source>
        <dbReference type="SAM" id="Phobius"/>
    </source>
</evidence>
<dbReference type="Pfam" id="PF00664">
    <property type="entry name" value="ABC_membrane"/>
    <property type="match status" value="1"/>
</dbReference>
<dbReference type="AlphaFoldDB" id="A0A1M4WMI2"/>
<keyword evidence="7 9" id="KW-1133">Transmembrane helix</keyword>
<keyword evidence="13" id="KW-1185">Reference proteome</keyword>
<evidence type="ECO:0000256" key="7">
    <source>
        <dbReference type="ARBA" id="ARBA00022989"/>
    </source>
</evidence>
<dbReference type="OrthoDB" id="9770415at2"/>
<dbReference type="PROSITE" id="PS00211">
    <property type="entry name" value="ABC_TRANSPORTER_1"/>
    <property type="match status" value="1"/>
</dbReference>
<dbReference type="CDD" id="cd18548">
    <property type="entry name" value="ABC_6TM_Tm287_like"/>
    <property type="match status" value="1"/>
</dbReference>
<dbReference type="Gene3D" id="3.40.50.300">
    <property type="entry name" value="P-loop containing nucleotide triphosphate hydrolases"/>
    <property type="match status" value="1"/>
</dbReference>
<dbReference type="PROSITE" id="PS50893">
    <property type="entry name" value="ABC_TRANSPORTER_2"/>
    <property type="match status" value="1"/>
</dbReference>
<dbReference type="SMART" id="SM00382">
    <property type="entry name" value="AAA"/>
    <property type="match status" value="1"/>
</dbReference>
<dbReference type="GO" id="GO:0005524">
    <property type="term" value="F:ATP binding"/>
    <property type="evidence" value="ECO:0007669"/>
    <property type="project" value="UniProtKB-KW"/>
</dbReference>
<dbReference type="InterPro" id="IPR011527">
    <property type="entry name" value="ABC1_TM_dom"/>
</dbReference>
<dbReference type="STRING" id="1121025.SAMN02745249_01232"/>
<dbReference type="RefSeq" id="WP_073297838.1">
    <property type="nucleotide sequence ID" value="NZ_FQUF01000016.1"/>
</dbReference>
<keyword evidence="5" id="KW-0547">Nucleotide-binding</keyword>
<dbReference type="GO" id="GO:0016887">
    <property type="term" value="F:ATP hydrolysis activity"/>
    <property type="evidence" value="ECO:0007669"/>
    <property type="project" value="InterPro"/>
</dbReference>
<dbReference type="InterPro" id="IPR003593">
    <property type="entry name" value="AAA+_ATPase"/>
</dbReference>
<evidence type="ECO:0000256" key="3">
    <source>
        <dbReference type="ARBA" id="ARBA00022475"/>
    </source>
</evidence>
<dbReference type="InterPro" id="IPR003439">
    <property type="entry name" value="ABC_transporter-like_ATP-bd"/>
</dbReference>
<evidence type="ECO:0000313" key="13">
    <source>
        <dbReference type="Proteomes" id="UP000184128"/>
    </source>
</evidence>
<evidence type="ECO:0000256" key="6">
    <source>
        <dbReference type="ARBA" id="ARBA00022840"/>
    </source>
</evidence>
<dbReference type="InterPro" id="IPR039421">
    <property type="entry name" value="Type_1_exporter"/>
</dbReference>
<dbReference type="PANTHER" id="PTHR43394:SF1">
    <property type="entry name" value="ATP-BINDING CASSETTE SUB-FAMILY B MEMBER 10, MITOCHONDRIAL"/>
    <property type="match status" value="1"/>
</dbReference>
<feature type="domain" description="ABC transporter" evidence="10">
    <location>
        <begin position="345"/>
        <end position="580"/>
    </location>
</feature>
<keyword evidence="3" id="KW-1003">Cell membrane</keyword>
<feature type="transmembrane region" description="Helical" evidence="9">
    <location>
        <begin position="20"/>
        <end position="40"/>
    </location>
</feature>
<protein>
    <submittedName>
        <fullName evidence="12">ATP-binding cassette, subfamily C</fullName>
    </submittedName>
</protein>
<keyword evidence="4 9" id="KW-0812">Transmembrane</keyword>
<dbReference type="Gene3D" id="1.20.1560.10">
    <property type="entry name" value="ABC transporter type 1, transmembrane domain"/>
    <property type="match status" value="1"/>
</dbReference>
<dbReference type="InterPro" id="IPR027417">
    <property type="entry name" value="P-loop_NTPase"/>
</dbReference>
<reference evidence="12 13" key="1">
    <citation type="submission" date="2016-11" db="EMBL/GenBank/DDBJ databases">
        <authorList>
            <person name="Jaros S."/>
            <person name="Januszkiewicz K."/>
            <person name="Wedrychowicz H."/>
        </authorList>
    </citation>
    <scope>NUCLEOTIDE SEQUENCE [LARGE SCALE GENOMIC DNA]</scope>
    <source>
        <strain evidence="12 13">DSM 15692</strain>
    </source>
</reference>
<evidence type="ECO:0000256" key="4">
    <source>
        <dbReference type="ARBA" id="ARBA00022692"/>
    </source>
</evidence>
<feature type="transmembrane region" description="Helical" evidence="9">
    <location>
        <begin position="52"/>
        <end position="76"/>
    </location>
</feature>
<evidence type="ECO:0000256" key="5">
    <source>
        <dbReference type="ARBA" id="ARBA00022741"/>
    </source>
</evidence>
<proteinExistence type="predicted"/>
<dbReference type="PANTHER" id="PTHR43394">
    <property type="entry name" value="ATP-DEPENDENT PERMEASE MDL1, MITOCHONDRIAL"/>
    <property type="match status" value="1"/>
</dbReference>